<dbReference type="PROSITE" id="PS51755">
    <property type="entry name" value="OMPR_PHOB"/>
    <property type="match status" value="1"/>
</dbReference>
<dbReference type="InterPro" id="IPR001867">
    <property type="entry name" value="OmpR/PhoB-type_DNA-bd"/>
</dbReference>
<dbReference type="PANTHER" id="PTHR48111:SF1">
    <property type="entry name" value="TWO-COMPONENT RESPONSE REGULATOR ORR33"/>
    <property type="match status" value="1"/>
</dbReference>
<name>A0A6S6U0S3_9BACT</name>
<feature type="domain" description="Response regulatory" evidence="8">
    <location>
        <begin position="5"/>
        <end position="121"/>
    </location>
</feature>
<evidence type="ECO:0000256" key="7">
    <source>
        <dbReference type="PROSITE-ProRule" id="PRU01091"/>
    </source>
</evidence>
<evidence type="ECO:0000256" key="5">
    <source>
        <dbReference type="ARBA" id="ARBA00023163"/>
    </source>
</evidence>
<sequence length="236" mass="27456">MKPTNILIVEDEKFIALELKKFVTELGYYVTHIVDNGDDALLFNAHTPNDIVLMDIHIKGQEDGIQTAKKLKEQSPHIYIIFLTSHMKDYDIDRAIPLDPIAYLSKACNRQELHIFLKIADNKIRNNYQQHINNPDIITLDEEFYYHKESSMLYCCDVPLHLTGKELALLKLFMQHINQIVDMYTIEASIWPQKETINANTIRTLVKRLRQKLKHKFIETLSLQGYKFSVSPVGTI</sequence>
<dbReference type="GO" id="GO:0005829">
    <property type="term" value="C:cytosol"/>
    <property type="evidence" value="ECO:0007669"/>
    <property type="project" value="TreeGrafter"/>
</dbReference>
<feature type="modified residue" description="4-aspartylphosphate" evidence="6">
    <location>
        <position position="55"/>
    </location>
</feature>
<gene>
    <name evidence="10" type="ORF">HELGO_WM7078</name>
</gene>
<evidence type="ECO:0000313" key="10">
    <source>
        <dbReference type="EMBL" id="CAA6825274.1"/>
    </source>
</evidence>
<feature type="DNA-binding region" description="OmpR/PhoB-type" evidence="7">
    <location>
        <begin position="135"/>
        <end position="230"/>
    </location>
</feature>
<organism evidence="10">
    <name type="scientific">uncultured Sulfurovum sp</name>
    <dbReference type="NCBI Taxonomy" id="269237"/>
    <lineage>
        <taxon>Bacteria</taxon>
        <taxon>Pseudomonadati</taxon>
        <taxon>Campylobacterota</taxon>
        <taxon>Epsilonproteobacteria</taxon>
        <taxon>Campylobacterales</taxon>
        <taxon>Sulfurovaceae</taxon>
        <taxon>Sulfurovum</taxon>
        <taxon>environmental samples</taxon>
    </lineage>
</organism>
<dbReference type="CDD" id="cd00383">
    <property type="entry name" value="trans_reg_C"/>
    <property type="match status" value="1"/>
</dbReference>
<keyword evidence="3" id="KW-0805">Transcription regulation</keyword>
<keyword evidence="2" id="KW-0902">Two-component regulatory system</keyword>
<dbReference type="EMBL" id="CACVAS010000128">
    <property type="protein sequence ID" value="CAA6825274.1"/>
    <property type="molecule type" value="Genomic_DNA"/>
</dbReference>
<dbReference type="InterPro" id="IPR016032">
    <property type="entry name" value="Sig_transdc_resp-reg_C-effctor"/>
</dbReference>
<protein>
    <submittedName>
        <fullName evidence="10">Two-component hybrid sensor and regulator</fullName>
    </submittedName>
</protein>
<dbReference type="PANTHER" id="PTHR48111">
    <property type="entry name" value="REGULATOR OF RPOS"/>
    <property type="match status" value="1"/>
</dbReference>
<dbReference type="Pfam" id="PF00486">
    <property type="entry name" value="Trans_reg_C"/>
    <property type="match status" value="1"/>
</dbReference>
<keyword evidence="5" id="KW-0804">Transcription</keyword>
<dbReference type="GO" id="GO:0000976">
    <property type="term" value="F:transcription cis-regulatory region binding"/>
    <property type="evidence" value="ECO:0007669"/>
    <property type="project" value="TreeGrafter"/>
</dbReference>
<dbReference type="PROSITE" id="PS50110">
    <property type="entry name" value="RESPONSE_REGULATORY"/>
    <property type="match status" value="1"/>
</dbReference>
<keyword evidence="4 7" id="KW-0238">DNA-binding</keyword>
<evidence type="ECO:0000259" key="8">
    <source>
        <dbReference type="PROSITE" id="PS50110"/>
    </source>
</evidence>
<evidence type="ECO:0000256" key="6">
    <source>
        <dbReference type="PROSITE-ProRule" id="PRU00169"/>
    </source>
</evidence>
<dbReference type="InterPro" id="IPR039420">
    <property type="entry name" value="WalR-like"/>
</dbReference>
<evidence type="ECO:0000256" key="2">
    <source>
        <dbReference type="ARBA" id="ARBA00023012"/>
    </source>
</evidence>
<feature type="domain" description="OmpR/PhoB-type" evidence="9">
    <location>
        <begin position="135"/>
        <end position="230"/>
    </location>
</feature>
<proteinExistence type="predicted"/>
<accession>A0A6S6U0S3</accession>
<dbReference type="GO" id="GO:0006355">
    <property type="term" value="P:regulation of DNA-templated transcription"/>
    <property type="evidence" value="ECO:0007669"/>
    <property type="project" value="InterPro"/>
</dbReference>
<dbReference type="SUPFAM" id="SSF52172">
    <property type="entry name" value="CheY-like"/>
    <property type="match status" value="1"/>
</dbReference>
<dbReference type="InterPro" id="IPR011006">
    <property type="entry name" value="CheY-like_superfamily"/>
</dbReference>
<dbReference type="Gene3D" id="3.40.50.2300">
    <property type="match status" value="1"/>
</dbReference>
<dbReference type="InterPro" id="IPR036388">
    <property type="entry name" value="WH-like_DNA-bd_sf"/>
</dbReference>
<evidence type="ECO:0000256" key="1">
    <source>
        <dbReference type="ARBA" id="ARBA00022553"/>
    </source>
</evidence>
<dbReference type="SMART" id="SM00862">
    <property type="entry name" value="Trans_reg_C"/>
    <property type="match status" value="1"/>
</dbReference>
<evidence type="ECO:0000256" key="3">
    <source>
        <dbReference type="ARBA" id="ARBA00023015"/>
    </source>
</evidence>
<dbReference type="Pfam" id="PF00072">
    <property type="entry name" value="Response_reg"/>
    <property type="match status" value="1"/>
</dbReference>
<dbReference type="AlphaFoldDB" id="A0A6S6U0S3"/>
<evidence type="ECO:0000259" key="9">
    <source>
        <dbReference type="PROSITE" id="PS51755"/>
    </source>
</evidence>
<evidence type="ECO:0000256" key="4">
    <source>
        <dbReference type="ARBA" id="ARBA00023125"/>
    </source>
</evidence>
<reference evidence="10" key="1">
    <citation type="submission" date="2020-01" db="EMBL/GenBank/DDBJ databases">
        <authorList>
            <person name="Meier V. D."/>
            <person name="Meier V D."/>
        </authorList>
    </citation>
    <scope>NUCLEOTIDE SEQUENCE</scope>
    <source>
        <strain evidence="10">HLG_WM_MAG_01</strain>
    </source>
</reference>
<dbReference type="SMART" id="SM00448">
    <property type="entry name" value="REC"/>
    <property type="match status" value="1"/>
</dbReference>
<dbReference type="SUPFAM" id="SSF46894">
    <property type="entry name" value="C-terminal effector domain of the bipartite response regulators"/>
    <property type="match status" value="1"/>
</dbReference>
<dbReference type="Gene3D" id="1.10.10.10">
    <property type="entry name" value="Winged helix-like DNA-binding domain superfamily/Winged helix DNA-binding domain"/>
    <property type="match status" value="1"/>
</dbReference>
<dbReference type="GO" id="GO:0032993">
    <property type="term" value="C:protein-DNA complex"/>
    <property type="evidence" value="ECO:0007669"/>
    <property type="project" value="TreeGrafter"/>
</dbReference>
<keyword evidence="1 6" id="KW-0597">Phosphoprotein</keyword>
<dbReference type="GO" id="GO:0000156">
    <property type="term" value="F:phosphorelay response regulator activity"/>
    <property type="evidence" value="ECO:0007669"/>
    <property type="project" value="TreeGrafter"/>
</dbReference>
<dbReference type="InterPro" id="IPR001789">
    <property type="entry name" value="Sig_transdc_resp-reg_receiver"/>
</dbReference>